<accession>A0A9Q3ZA39</accession>
<feature type="chain" id="PRO_5040263491" evidence="1">
    <location>
        <begin position="21"/>
        <end position="511"/>
    </location>
</feature>
<organism evidence="2 3">
    <name type="scientific">Streptomyces guryensis</name>
    <dbReference type="NCBI Taxonomy" id="2886947"/>
    <lineage>
        <taxon>Bacteria</taxon>
        <taxon>Bacillati</taxon>
        <taxon>Actinomycetota</taxon>
        <taxon>Actinomycetes</taxon>
        <taxon>Kitasatosporales</taxon>
        <taxon>Streptomycetaceae</taxon>
        <taxon>Streptomyces</taxon>
    </lineage>
</organism>
<keyword evidence="1" id="KW-0732">Signal</keyword>
<evidence type="ECO:0000256" key="1">
    <source>
        <dbReference type="SAM" id="SignalP"/>
    </source>
</evidence>
<dbReference type="Proteomes" id="UP001108029">
    <property type="component" value="Unassembled WGS sequence"/>
</dbReference>
<name>A0A9Q3ZA39_9ACTN</name>
<dbReference type="EMBL" id="JAJSBI010000051">
    <property type="protein sequence ID" value="MCD9880946.1"/>
    <property type="molecule type" value="Genomic_DNA"/>
</dbReference>
<evidence type="ECO:0000313" key="3">
    <source>
        <dbReference type="Proteomes" id="UP001108029"/>
    </source>
</evidence>
<gene>
    <name evidence="2" type="ORF">LJ657_46965</name>
</gene>
<evidence type="ECO:0000313" key="2">
    <source>
        <dbReference type="EMBL" id="MCD9880946.1"/>
    </source>
</evidence>
<proteinExistence type="predicted"/>
<protein>
    <submittedName>
        <fullName evidence="2">DUF2599 domain-containing protein</fullName>
    </submittedName>
</protein>
<feature type="signal peptide" evidence="1">
    <location>
        <begin position="1"/>
        <end position="20"/>
    </location>
</feature>
<reference evidence="2" key="1">
    <citation type="submission" date="2021-12" db="EMBL/GenBank/DDBJ databases">
        <authorList>
            <person name="Lee J.-H."/>
            <person name="Kim S.-B."/>
        </authorList>
    </citation>
    <scope>NUCLEOTIDE SEQUENCE</scope>
    <source>
        <strain evidence="2">NR30</strain>
    </source>
</reference>
<sequence>MVLVLAAVAVLAASPGRADAAPLQCRRQGGEYRSWCADVTGLSGSNSLPLQRGPNYGDGTVPGTAYHNGDRLALGCWTTGPEDAGGHGDTYWFSVFDPNDPSIEGYVNDYNLTTGSPGQWMSVVERCANTPPVTSKPYRCRKSGGEYRSWCANVTGLAYNASLALRTDPDYDHGTVPDTAYHNDEPLALGCWTTGPEDAGGHGDTYWFSVFDPNDPSLEGYVNDYNLTTGSPADWKPDVNVCVSTPTTPTPTAGKYGINWANINYRGAVIATGKFNSGLHAFHETEDPNTKLGFNSFNLKDLKCGDGWGVGVSWQIGGGPVHDQRYTDCSGAPALHVLEPGGATHNLQSLTWGLYVWDPSPATDWGYSVERHDQYGSLSVQPNDRYFDFTTVYHDPVAGHDGQITLSVEPTQYLRRSHSQNFQAMWQDITQRTPLPANLTQDQVTSMYKQFWCHAFYSVHRIKGSGYYGGLTWDFESSRPNIPWSQVDTPPLPWDSTGNSTPYPNNHSCNW</sequence>
<dbReference type="Pfam" id="PF10783">
    <property type="entry name" value="DUF2599"/>
    <property type="match status" value="1"/>
</dbReference>
<dbReference type="AlphaFoldDB" id="A0A9Q3ZA39"/>
<dbReference type="InterPro" id="IPR019719">
    <property type="entry name" value="DUF2599"/>
</dbReference>
<keyword evidence="3" id="KW-1185">Reference proteome</keyword>
<dbReference type="RefSeq" id="WP_232655862.1">
    <property type="nucleotide sequence ID" value="NZ_JAJSBI010000051.1"/>
</dbReference>
<comment type="caution">
    <text evidence="2">The sequence shown here is derived from an EMBL/GenBank/DDBJ whole genome shotgun (WGS) entry which is preliminary data.</text>
</comment>